<sequence>MSHRRKTTRASPSSTGDHLSALPDSVLQHALGFLEGREAVRTCVLARRWRHVWRLIPRLRITDVDAFRSVEKLNEFVDQLLLPRDRGSALDECEFDLRGFLRLEDARIDRWIRRVLKCHTRLLQVQLYTNLPATAEPFQSFVKLANRPLFSRHLWRLELNGLCLEGGLLDFSSCSVLKDLKITNGVVSTDQILSQSLKQLTIIGCELCWQFHPTLISAPSLISLQLDDYVGVTPVLESMPLLETATVNLGHQNEQYCDFCDKGGFGDCECGMCYMYPDNDCTPDVSVHLMGLSSATCLELIASSQMVTFRRDLRYCPAFSKLKSLLLSDWCLVADFQTLLYFLHYTPLLEKLTLQVCQKPKSNMELEGSDFLEQSLALKYLKTVEVKCQMIDEQIHNILKILSFSSKSLEKINVQKL</sequence>
<proteinExistence type="predicted"/>
<dbReference type="SUPFAM" id="SSF81383">
    <property type="entry name" value="F-box domain"/>
    <property type="match status" value="1"/>
</dbReference>
<dbReference type="InterPro" id="IPR053781">
    <property type="entry name" value="F-box_AtFBL13-like"/>
</dbReference>
<evidence type="ECO:0000313" key="3">
    <source>
        <dbReference type="Proteomes" id="UP000324705"/>
    </source>
</evidence>
<dbReference type="PANTHER" id="PTHR34223">
    <property type="entry name" value="OS11G0201299 PROTEIN"/>
    <property type="match status" value="1"/>
</dbReference>
<dbReference type="SUPFAM" id="SSF52047">
    <property type="entry name" value="RNI-like"/>
    <property type="match status" value="1"/>
</dbReference>
<protein>
    <recommendedName>
        <fullName evidence="4">F-box domain-containing protein</fullName>
    </recommendedName>
</protein>
<organism evidence="2 3">
    <name type="scientific">Triticum turgidum subsp. durum</name>
    <name type="common">Durum wheat</name>
    <name type="synonym">Triticum durum</name>
    <dbReference type="NCBI Taxonomy" id="4567"/>
    <lineage>
        <taxon>Eukaryota</taxon>
        <taxon>Viridiplantae</taxon>
        <taxon>Streptophyta</taxon>
        <taxon>Embryophyta</taxon>
        <taxon>Tracheophyta</taxon>
        <taxon>Spermatophyta</taxon>
        <taxon>Magnoliopsida</taxon>
        <taxon>Liliopsida</taxon>
        <taxon>Poales</taxon>
        <taxon>Poaceae</taxon>
        <taxon>BOP clade</taxon>
        <taxon>Pooideae</taxon>
        <taxon>Triticodae</taxon>
        <taxon>Triticeae</taxon>
        <taxon>Triticinae</taxon>
        <taxon>Triticum</taxon>
    </lineage>
</organism>
<dbReference type="EMBL" id="LT934118">
    <property type="protein sequence ID" value="VAI03281.1"/>
    <property type="molecule type" value="Genomic_DNA"/>
</dbReference>
<gene>
    <name evidence="2" type="ORF">TRITD_4Bv1G038100</name>
</gene>
<feature type="region of interest" description="Disordered" evidence="1">
    <location>
        <begin position="1"/>
        <end position="21"/>
    </location>
</feature>
<evidence type="ECO:0000313" key="2">
    <source>
        <dbReference type="EMBL" id="VAI03281.1"/>
    </source>
</evidence>
<keyword evidence="3" id="KW-1185">Reference proteome</keyword>
<evidence type="ECO:0008006" key="4">
    <source>
        <dbReference type="Google" id="ProtNLM"/>
    </source>
</evidence>
<dbReference type="AlphaFoldDB" id="A0A9R0SXH2"/>
<dbReference type="PANTHER" id="PTHR34223:SF105">
    <property type="entry name" value="F-BOX DOMAIN-CONTAINING PROTEIN"/>
    <property type="match status" value="1"/>
</dbReference>
<dbReference type="Gramene" id="TRITD4Bv1G038100.1">
    <property type="protein sequence ID" value="TRITD4Bv1G038100.1"/>
    <property type="gene ID" value="TRITD4Bv1G038100"/>
</dbReference>
<accession>A0A9R0SXH2</accession>
<dbReference type="OMA" id="LKCHTRL"/>
<reference evidence="2 3" key="1">
    <citation type="submission" date="2017-09" db="EMBL/GenBank/DDBJ databases">
        <authorList>
            <consortium name="International Durum Wheat Genome Sequencing Consortium (IDWGSC)"/>
            <person name="Milanesi L."/>
        </authorList>
    </citation>
    <scope>NUCLEOTIDE SEQUENCE [LARGE SCALE GENOMIC DNA]</scope>
    <source>
        <strain evidence="3">cv. Svevo</strain>
    </source>
</reference>
<evidence type="ECO:0000256" key="1">
    <source>
        <dbReference type="SAM" id="MobiDB-lite"/>
    </source>
</evidence>
<dbReference type="Proteomes" id="UP000324705">
    <property type="component" value="Chromosome 4B"/>
</dbReference>
<name>A0A9R0SXH2_TRITD</name>
<dbReference type="CDD" id="cd22160">
    <property type="entry name" value="F-box_AtFBL13-like"/>
    <property type="match status" value="1"/>
</dbReference>
<dbReference type="InterPro" id="IPR036047">
    <property type="entry name" value="F-box-like_dom_sf"/>
</dbReference>
<dbReference type="InterPro" id="IPR053197">
    <property type="entry name" value="F-box_SCFL_complex_component"/>
</dbReference>